<protein>
    <submittedName>
        <fullName evidence="2">Uncharacterized protein</fullName>
    </submittedName>
</protein>
<feature type="transmembrane region" description="Helical" evidence="1">
    <location>
        <begin position="42"/>
        <end position="59"/>
    </location>
</feature>
<keyword evidence="1" id="KW-0812">Transmembrane</keyword>
<keyword evidence="1" id="KW-1133">Transmembrane helix</keyword>
<evidence type="ECO:0000313" key="3">
    <source>
        <dbReference type="Proteomes" id="UP000322917"/>
    </source>
</evidence>
<evidence type="ECO:0000313" key="2">
    <source>
        <dbReference type="EMBL" id="SHI41064.1"/>
    </source>
</evidence>
<dbReference type="Proteomes" id="UP000322917">
    <property type="component" value="Unassembled WGS sequence"/>
</dbReference>
<evidence type="ECO:0000256" key="1">
    <source>
        <dbReference type="SAM" id="Phobius"/>
    </source>
</evidence>
<feature type="transmembrane region" description="Helical" evidence="1">
    <location>
        <begin position="80"/>
        <end position="98"/>
    </location>
</feature>
<dbReference type="AlphaFoldDB" id="A0A1M6AX44"/>
<reference evidence="2 3" key="1">
    <citation type="submission" date="2016-11" db="EMBL/GenBank/DDBJ databases">
        <authorList>
            <person name="Varghese N."/>
            <person name="Submissions S."/>
        </authorList>
    </citation>
    <scope>NUCLEOTIDE SEQUENCE [LARGE SCALE GENOMIC DNA]</scope>
    <source>
        <strain evidence="2 3">DSM 15287</strain>
    </source>
</reference>
<proteinExistence type="predicted"/>
<name>A0A1M6AX44_9FIRM</name>
<gene>
    <name evidence="2" type="ORF">SAMN02745170_00323</name>
</gene>
<keyword evidence="3" id="KW-1185">Reference proteome</keyword>
<feature type="transmembrane region" description="Helical" evidence="1">
    <location>
        <begin position="20"/>
        <end position="36"/>
    </location>
</feature>
<accession>A0A1M6AX44</accession>
<keyword evidence="1" id="KW-0472">Membrane</keyword>
<organism evidence="2 3">
    <name type="scientific">Propionispora hippei DSM 15287</name>
    <dbReference type="NCBI Taxonomy" id="1123003"/>
    <lineage>
        <taxon>Bacteria</taxon>
        <taxon>Bacillati</taxon>
        <taxon>Bacillota</taxon>
        <taxon>Negativicutes</taxon>
        <taxon>Selenomonadales</taxon>
        <taxon>Sporomusaceae</taxon>
        <taxon>Propionispora</taxon>
    </lineage>
</organism>
<sequence length="101" mass="11725">MQISRRERKKLLQALIRKRIIAGFGLLITCFLLSIPLYFNQLFIFAIETVIILYGLLIINPYHIRNFIPGLNCSHRSTRCIVIVIYILVSMVSLSEFLGNR</sequence>
<dbReference type="EMBL" id="FQZD01000004">
    <property type="protein sequence ID" value="SHI41064.1"/>
    <property type="molecule type" value="Genomic_DNA"/>
</dbReference>